<dbReference type="AlphaFoldDB" id="A0AAI9STY0"/>
<dbReference type="PANTHER" id="PTHR13454">
    <property type="entry name" value="PROTEIN MCM10 HOMOLOG"/>
    <property type="match status" value="1"/>
</dbReference>
<evidence type="ECO:0000256" key="3">
    <source>
        <dbReference type="ARBA" id="ARBA00022705"/>
    </source>
</evidence>
<dbReference type="GO" id="GO:0003688">
    <property type="term" value="F:DNA replication origin binding"/>
    <property type="evidence" value="ECO:0007669"/>
    <property type="project" value="TreeGrafter"/>
</dbReference>
<comment type="similarity">
    <text evidence="2">Belongs to the MCM10 family.</text>
</comment>
<comment type="caution">
    <text evidence="11">The sequence shown here is derived from an EMBL/GenBank/DDBJ whole genome shotgun (WGS) entry which is preliminary data.</text>
</comment>
<evidence type="ECO:0000256" key="5">
    <source>
        <dbReference type="ARBA" id="ARBA00022771"/>
    </source>
</evidence>
<keyword evidence="7" id="KW-0539">Nucleus</keyword>
<evidence type="ECO:0000259" key="9">
    <source>
        <dbReference type="Pfam" id="PF09329"/>
    </source>
</evidence>
<evidence type="ECO:0000256" key="6">
    <source>
        <dbReference type="ARBA" id="ARBA00022833"/>
    </source>
</evidence>
<evidence type="ECO:0008006" key="13">
    <source>
        <dbReference type="Google" id="ProtNLM"/>
    </source>
</evidence>
<keyword evidence="5" id="KW-0863">Zinc-finger</keyword>
<evidence type="ECO:0000256" key="2">
    <source>
        <dbReference type="ARBA" id="ARBA00009679"/>
    </source>
</evidence>
<feature type="compositionally biased region" description="Acidic residues" evidence="8">
    <location>
        <begin position="555"/>
        <end position="581"/>
    </location>
</feature>
<feature type="domain" description="Zinc finger Mcm10/DnaG-type" evidence="9">
    <location>
        <begin position="289"/>
        <end position="333"/>
    </location>
</feature>
<dbReference type="Proteomes" id="UP001202479">
    <property type="component" value="Unassembled WGS sequence"/>
</dbReference>
<dbReference type="Pfam" id="PF22379">
    <property type="entry name" value="OB_MCM10"/>
    <property type="match status" value="1"/>
</dbReference>
<proteinExistence type="inferred from homology"/>
<dbReference type="GO" id="GO:0006270">
    <property type="term" value="P:DNA replication initiation"/>
    <property type="evidence" value="ECO:0007669"/>
    <property type="project" value="InterPro"/>
</dbReference>
<keyword evidence="3" id="KW-0235">DNA replication</keyword>
<evidence type="ECO:0000256" key="8">
    <source>
        <dbReference type="SAM" id="MobiDB-lite"/>
    </source>
</evidence>
<feature type="domain" description="MCM10 OB-fold" evidence="10">
    <location>
        <begin position="146"/>
        <end position="268"/>
    </location>
</feature>
<evidence type="ECO:0000256" key="1">
    <source>
        <dbReference type="ARBA" id="ARBA00004123"/>
    </source>
</evidence>
<gene>
    <name evidence="11" type="ORF">KGF56_004250</name>
</gene>
<dbReference type="InterPro" id="IPR015408">
    <property type="entry name" value="Znf_Mcm10/DnaG"/>
</dbReference>
<protein>
    <recommendedName>
        <fullName evidence="13">Zinc finger Mcm10/DnaG-type domain-containing protein</fullName>
    </recommendedName>
</protein>
<keyword evidence="6" id="KW-0862">Zinc</keyword>
<comment type="subcellular location">
    <subcellularLocation>
        <location evidence="1">Nucleus</location>
    </subcellularLocation>
</comment>
<sequence length="597" mass="68832">MLDPRDEVANQEDLLSEDSSDEYKDLCKEFELRARAIKEKRQKQSKQLQDELVNPQCEVQASPEKKEPKPVNLEASIDSSNEAKSGFLSHATKPSQLLAKLYDANLKREQEKHASIDYDRRKFEFDFSGYEYNAKDVSNDQCSISGHYLRKRYLTKEQVEQILTETDCELKIVKTDKLLAKVHRENNYAEPLYTNWCLVGFVIQKSKVLYTKTDKKYMKLKIGNFQHSVDLILFDGAFERNWKLQQGDLILILNPIINKYEIKVDEFKFKTGFNLKLDNTNVCSILEIGAIRDFGLCQYLKKSDNQRCNNVVNTTKQKLCDIHLDMKFKQSTRMELNGCVTMRSPSKNNNKTKVYMSTGKNGVLNTTISSGHVRHFNEDSQFTSSGIGKIDTRKYQDPRILQVQAKKRKLLNERANQVLEKKLSQLSKNNNSIVDSLNLKINKHETPSVLETHFSPSMISKIGFDPTNIEMNKSAPQPKKLQELYELTCKSSQNKHLGVSTEDKKAKLKHWQKNISNLKKYDSKLKESNLSISSTMNVRGGSFIKKRKTDRTVETDDDNDDDDNNNIDDDNDDDDDDLDIMFDNDESKVKYAKILGK</sequence>
<dbReference type="InterPro" id="IPR040184">
    <property type="entry name" value="Mcm10"/>
</dbReference>
<organism evidence="11 12">
    <name type="scientific">Candida oxycetoniae</name>
    <dbReference type="NCBI Taxonomy" id="497107"/>
    <lineage>
        <taxon>Eukaryota</taxon>
        <taxon>Fungi</taxon>
        <taxon>Dikarya</taxon>
        <taxon>Ascomycota</taxon>
        <taxon>Saccharomycotina</taxon>
        <taxon>Pichiomycetes</taxon>
        <taxon>Debaryomycetaceae</taxon>
        <taxon>Candida/Lodderomyces clade</taxon>
        <taxon>Candida</taxon>
    </lineage>
</organism>
<dbReference type="Pfam" id="PF09329">
    <property type="entry name" value="zf-primase"/>
    <property type="match status" value="1"/>
</dbReference>
<dbReference type="InterPro" id="IPR055065">
    <property type="entry name" value="OB_MCM10"/>
</dbReference>
<dbReference type="GO" id="GO:0008270">
    <property type="term" value="F:zinc ion binding"/>
    <property type="evidence" value="ECO:0007669"/>
    <property type="project" value="UniProtKB-KW"/>
</dbReference>
<feature type="region of interest" description="Disordered" evidence="8">
    <location>
        <begin position="549"/>
        <end position="581"/>
    </location>
</feature>
<reference evidence="11" key="1">
    <citation type="journal article" date="2022" name="DNA Res.">
        <title>Genome analysis of five recently described species of the CUG-Ser clade uncovers Candida theae as a new hybrid lineage with pathogenic potential in the Candida parapsilosis species complex.</title>
        <authorList>
            <person name="Mixao V."/>
            <person name="Del Olmo V."/>
            <person name="Hegedusova E."/>
            <person name="Saus E."/>
            <person name="Pryszcz L."/>
            <person name="Cillingova A."/>
            <person name="Nosek J."/>
            <person name="Gabaldon T."/>
        </authorList>
    </citation>
    <scope>NUCLEOTIDE SEQUENCE</scope>
    <source>
        <strain evidence="11">CBS 10844</strain>
    </source>
</reference>
<dbReference type="PANTHER" id="PTHR13454:SF11">
    <property type="entry name" value="PROTEIN MCM10 HOMOLOG"/>
    <property type="match status" value="1"/>
</dbReference>
<keyword evidence="4" id="KW-0479">Metal-binding</keyword>
<dbReference type="GO" id="GO:0043596">
    <property type="term" value="C:nuclear replication fork"/>
    <property type="evidence" value="ECO:0007669"/>
    <property type="project" value="TreeGrafter"/>
</dbReference>
<dbReference type="EMBL" id="JAHUZD010000139">
    <property type="protein sequence ID" value="KAI3402997.2"/>
    <property type="molecule type" value="Genomic_DNA"/>
</dbReference>
<feature type="region of interest" description="Disordered" evidence="8">
    <location>
        <begin position="1"/>
        <end position="20"/>
    </location>
</feature>
<name>A0AAI9STY0_9ASCO</name>
<evidence type="ECO:0000259" key="10">
    <source>
        <dbReference type="Pfam" id="PF22379"/>
    </source>
</evidence>
<evidence type="ECO:0000256" key="4">
    <source>
        <dbReference type="ARBA" id="ARBA00022723"/>
    </source>
</evidence>
<accession>A0AAI9STY0</accession>
<evidence type="ECO:0000313" key="12">
    <source>
        <dbReference type="Proteomes" id="UP001202479"/>
    </source>
</evidence>
<evidence type="ECO:0000313" key="11">
    <source>
        <dbReference type="EMBL" id="KAI3402997.2"/>
    </source>
</evidence>
<dbReference type="RefSeq" id="XP_049178744.1">
    <property type="nucleotide sequence ID" value="XM_049325669.1"/>
</dbReference>
<keyword evidence="12" id="KW-1185">Reference proteome</keyword>
<dbReference type="GO" id="GO:0003697">
    <property type="term" value="F:single-stranded DNA binding"/>
    <property type="evidence" value="ECO:0007669"/>
    <property type="project" value="InterPro"/>
</dbReference>
<feature type="region of interest" description="Disordered" evidence="8">
    <location>
        <begin position="39"/>
        <end position="71"/>
    </location>
</feature>
<dbReference type="Gene3D" id="2.40.50.140">
    <property type="entry name" value="Nucleic acid-binding proteins"/>
    <property type="match status" value="1"/>
</dbReference>
<dbReference type="InterPro" id="IPR012340">
    <property type="entry name" value="NA-bd_OB-fold"/>
</dbReference>
<dbReference type="GeneID" id="73381865"/>
<evidence type="ECO:0000256" key="7">
    <source>
        <dbReference type="ARBA" id="ARBA00023242"/>
    </source>
</evidence>